<reference evidence="4" key="1">
    <citation type="submission" date="2020-04" db="EMBL/GenBank/DDBJ databases">
        <title>Genome Assembly and Annotation of Botryosphaeria dothidea sdau 11-99, a Latent Pathogen of Apple Fruit Ring Rot in China.</title>
        <authorList>
            <person name="Yu C."/>
            <person name="Diao Y."/>
            <person name="Lu Q."/>
            <person name="Zhao J."/>
            <person name="Cui S."/>
            <person name="Peng C."/>
            <person name="He B."/>
            <person name="Liu H."/>
        </authorList>
    </citation>
    <scope>NUCLEOTIDE SEQUENCE [LARGE SCALE GENOMIC DNA]</scope>
    <source>
        <strain evidence="4">Sdau11-99</strain>
    </source>
</reference>
<protein>
    <submittedName>
        <fullName evidence="4">Carboxylesterase family protein</fullName>
    </submittedName>
</protein>
<dbReference type="EMBL" id="WWBZ02000016">
    <property type="protein sequence ID" value="KAF4309534.1"/>
    <property type="molecule type" value="Genomic_DNA"/>
</dbReference>
<dbReference type="InterPro" id="IPR002018">
    <property type="entry name" value="CarbesteraseB"/>
</dbReference>
<dbReference type="PANTHER" id="PTHR11559">
    <property type="entry name" value="CARBOXYLESTERASE"/>
    <property type="match status" value="1"/>
</dbReference>
<gene>
    <name evidence="4" type="ORF">GTA08_BOTSDO01796</name>
</gene>
<evidence type="ECO:0000259" key="3">
    <source>
        <dbReference type="Pfam" id="PF00135"/>
    </source>
</evidence>
<dbReference type="SUPFAM" id="SSF53474">
    <property type="entry name" value="alpha/beta-Hydrolases"/>
    <property type="match status" value="1"/>
</dbReference>
<accession>A0A8H4N3F2</accession>
<dbReference type="Proteomes" id="UP000572817">
    <property type="component" value="Unassembled WGS sequence"/>
</dbReference>
<organism evidence="4 5">
    <name type="scientific">Botryosphaeria dothidea</name>
    <dbReference type="NCBI Taxonomy" id="55169"/>
    <lineage>
        <taxon>Eukaryota</taxon>
        <taxon>Fungi</taxon>
        <taxon>Dikarya</taxon>
        <taxon>Ascomycota</taxon>
        <taxon>Pezizomycotina</taxon>
        <taxon>Dothideomycetes</taxon>
        <taxon>Dothideomycetes incertae sedis</taxon>
        <taxon>Botryosphaeriales</taxon>
        <taxon>Botryosphaeriaceae</taxon>
        <taxon>Botryosphaeria</taxon>
    </lineage>
</organism>
<proteinExistence type="predicted"/>
<keyword evidence="5" id="KW-1185">Reference proteome</keyword>
<evidence type="ECO:0000256" key="2">
    <source>
        <dbReference type="SAM" id="SignalP"/>
    </source>
</evidence>
<sequence length="535" mass="56755">MFPLQLVILLPWSVLTVDAVPLSLAAAPVVDLGYELHQATVNETGGYYNFSNIRYGASTAGNLRFAPPQPPSHSQPGRRRVNHGQSTAICPGALPTWLDIAALFAVGLDYTQANTSTSTADARTSEDCLLLDLVVPKAVLDGNLGAPVLVWIHGGGFVSGHKSEQGNGAGLVARSMEQGDEGIIYIAINYRLGLFGWLAGTVFAEQSGTPNVGLLDQRLALEWVQKYVHLFGGNPGRVTVMAESAGAGATVLHMAAASAARPTAFQQAILQSPWLLPPPPKAQQDSLYGDVLRLVNATTLSQLRHASMATLHAVNTRLIAQAPYGTFVFGPTIDHTFAQGPAAPIATSSSIRLMLGHNSDEGILFTPPQAQSDSSFAPLLAQTLPSAAPSTLSLLATSLYPAASYASPLRRYATAYADAAVTCTTRRLSRGQHAYVWSVPPGWHALDQEYTFYDGPAHGNPLAAHMQRYFVNFVAAGDPAARGPLPVPAPFPVYGDGAAKMLLNFSTAGVGVVQDDADAAERCQRWIELDAGLWR</sequence>
<evidence type="ECO:0000313" key="5">
    <source>
        <dbReference type="Proteomes" id="UP000572817"/>
    </source>
</evidence>
<dbReference type="InterPro" id="IPR029058">
    <property type="entry name" value="AB_hydrolase_fold"/>
</dbReference>
<comment type="caution">
    <text evidence="4">The sequence shown here is derived from an EMBL/GenBank/DDBJ whole genome shotgun (WGS) entry which is preliminary data.</text>
</comment>
<feature type="region of interest" description="Disordered" evidence="1">
    <location>
        <begin position="64"/>
        <end position="84"/>
    </location>
</feature>
<dbReference type="AlphaFoldDB" id="A0A8H4N3F2"/>
<feature type="domain" description="Carboxylesterase type B" evidence="3">
    <location>
        <begin position="41"/>
        <end position="373"/>
    </location>
</feature>
<dbReference type="OrthoDB" id="408631at2759"/>
<evidence type="ECO:0000256" key="1">
    <source>
        <dbReference type="SAM" id="MobiDB-lite"/>
    </source>
</evidence>
<name>A0A8H4N3F2_9PEZI</name>
<keyword evidence="2" id="KW-0732">Signal</keyword>
<feature type="chain" id="PRO_5034192119" evidence="2">
    <location>
        <begin position="20"/>
        <end position="535"/>
    </location>
</feature>
<feature type="signal peptide" evidence="2">
    <location>
        <begin position="1"/>
        <end position="19"/>
    </location>
</feature>
<dbReference type="InterPro" id="IPR050309">
    <property type="entry name" value="Type-B_Carboxylest/Lipase"/>
</dbReference>
<dbReference type="Gene3D" id="3.40.50.1820">
    <property type="entry name" value="alpha/beta hydrolase"/>
    <property type="match status" value="1"/>
</dbReference>
<dbReference type="Pfam" id="PF00135">
    <property type="entry name" value="COesterase"/>
    <property type="match status" value="1"/>
</dbReference>
<evidence type="ECO:0000313" key="4">
    <source>
        <dbReference type="EMBL" id="KAF4309534.1"/>
    </source>
</evidence>